<dbReference type="Gene3D" id="3.30.530.20">
    <property type="match status" value="1"/>
</dbReference>
<comment type="similarity">
    <text evidence="1">Belongs to the AHA1 family.</text>
</comment>
<evidence type="ECO:0000313" key="3">
    <source>
        <dbReference type="EMBL" id="MBX7482106.1"/>
    </source>
</evidence>
<dbReference type="SUPFAM" id="SSF55961">
    <property type="entry name" value="Bet v1-like"/>
    <property type="match status" value="1"/>
</dbReference>
<comment type="caution">
    <text evidence="3">The sequence shown here is derived from an EMBL/GenBank/DDBJ whole genome shotgun (WGS) entry which is preliminary data.</text>
</comment>
<gene>
    <name evidence="3" type="ORF">K3174_06155</name>
</gene>
<dbReference type="Pfam" id="PF08327">
    <property type="entry name" value="AHSA1"/>
    <property type="match status" value="1"/>
</dbReference>
<proteinExistence type="inferred from homology"/>
<name>A0ABS7J4A4_9SPHN</name>
<organism evidence="3 4">
    <name type="scientific">Qipengyuania qiaonensis</name>
    <dbReference type="NCBI Taxonomy" id="2867240"/>
    <lineage>
        <taxon>Bacteria</taxon>
        <taxon>Pseudomonadati</taxon>
        <taxon>Pseudomonadota</taxon>
        <taxon>Alphaproteobacteria</taxon>
        <taxon>Sphingomonadales</taxon>
        <taxon>Erythrobacteraceae</taxon>
        <taxon>Qipengyuania</taxon>
    </lineage>
</organism>
<keyword evidence="4" id="KW-1185">Reference proteome</keyword>
<reference evidence="3 4" key="1">
    <citation type="submission" date="2021-08" db="EMBL/GenBank/DDBJ databases">
        <title>Comparative Genomics Analysis of the Genus Qipengyuania Reveals Extensive Genetic Diversity and Metabolic Versatility, Including the Description of Fifteen Novel Species.</title>
        <authorList>
            <person name="Liu Y."/>
        </authorList>
    </citation>
    <scope>NUCLEOTIDE SEQUENCE [LARGE SCALE GENOMIC DNA]</scope>
    <source>
        <strain evidence="3 4">6D47A</strain>
    </source>
</reference>
<dbReference type="EMBL" id="JAIGNO010000003">
    <property type="protein sequence ID" value="MBX7482106.1"/>
    <property type="molecule type" value="Genomic_DNA"/>
</dbReference>
<protein>
    <submittedName>
        <fullName evidence="3">SRPBCC domain-containing protein</fullName>
    </submittedName>
</protein>
<evidence type="ECO:0000256" key="1">
    <source>
        <dbReference type="ARBA" id="ARBA00006817"/>
    </source>
</evidence>
<evidence type="ECO:0000313" key="4">
    <source>
        <dbReference type="Proteomes" id="UP000755104"/>
    </source>
</evidence>
<dbReference type="Proteomes" id="UP000755104">
    <property type="component" value="Unassembled WGS sequence"/>
</dbReference>
<dbReference type="CDD" id="cd07814">
    <property type="entry name" value="SRPBCC_CalC_Aha1-like"/>
    <property type="match status" value="1"/>
</dbReference>
<evidence type="ECO:0000259" key="2">
    <source>
        <dbReference type="Pfam" id="PF08327"/>
    </source>
</evidence>
<accession>A0ABS7J4A4</accession>
<sequence>MKVEDTSLRSRELLSRWLPQPPDAVFEAWIIPASVAKWWGPEGYSAKVIAIEPRTGGRFEIEMRSADGEIDFMLGEIVRFERPFALDIRFHSHCNIGLPEGVCRQEEVTLMQLELTDERGGTRLRLWQAPFAAVYGEGAAASWGQALEKLSQNLFARGN</sequence>
<feature type="domain" description="Activator of Hsp90 ATPase homologue 1/2-like C-terminal" evidence="2">
    <location>
        <begin position="21"/>
        <end position="153"/>
    </location>
</feature>
<dbReference type="InterPro" id="IPR023393">
    <property type="entry name" value="START-like_dom_sf"/>
</dbReference>
<dbReference type="RefSeq" id="WP_221556854.1">
    <property type="nucleotide sequence ID" value="NZ_JAIGNO010000003.1"/>
</dbReference>
<dbReference type="InterPro" id="IPR013538">
    <property type="entry name" value="ASHA1/2-like_C"/>
</dbReference>